<dbReference type="EMBL" id="ARZY01000008">
    <property type="protein sequence ID" value="EWH10828.1"/>
    <property type="molecule type" value="Genomic_DNA"/>
</dbReference>
<evidence type="ECO:0000256" key="1">
    <source>
        <dbReference type="ARBA" id="ARBA00022679"/>
    </source>
</evidence>
<dbReference type="SUPFAM" id="SSF81301">
    <property type="entry name" value="Nucleotidyltransferase"/>
    <property type="match status" value="2"/>
</dbReference>
<organism evidence="10 11">
    <name type="scientific">Catenovulum agarivorans DS-2</name>
    <dbReference type="NCBI Taxonomy" id="1328313"/>
    <lineage>
        <taxon>Bacteria</taxon>
        <taxon>Pseudomonadati</taxon>
        <taxon>Pseudomonadota</taxon>
        <taxon>Gammaproteobacteria</taxon>
        <taxon>Alteromonadales</taxon>
        <taxon>Alteromonadaceae</taxon>
        <taxon>Catenovulum</taxon>
    </lineage>
</organism>
<comment type="catalytic activity">
    <reaction evidence="7">
        <text>[glutamine synthetase]-L-tyrosine + ATP = [glutamine synthetase]-O(4)-(5'-adenylyl)-L-tyrosine + diphosphate</text>
        <dbReference type="Rhea" id="RHEA:18589"/>
        <dbReference type="Rhea" id="RHEA-COMP:10660"/>
        <dbReference type="Rhea" id="RHEA-COMP:10661"/>
        <dbReference type="ChEBI" id="CHEBI:30616"/>
        <dbReference type="ChEBI" id="CHEBI:33019"/>
        <dbReference type="ChEBI" id="CHEBI:46858"/>
        <dbReference type="ChEBI" id="CHEBI:83624"/>
        <dbReference type="EC" id="2.7.7.42"/>
    </reaction>
</comment>
<keyword evidence="5 7" id="KW-0460">Magnesium</keyword>
<dbReference type="Proteomes" id="UP000019276">
    <property type="component" value="Unassembled WGS sequence"/>
</dbReference>
<dbReference type="GO" id="GO:0005524">
    <property type="term" value="F:ATP binding"/>
    <property type="evidence" value="ECO:0007669"/>
    <property type="project" value="UniProtKB-UniRule"/>
</dbReference>
<evidence type="ECO:0000256" key="4">
    <source>
        <dbReference type="ARBA" id="ARBA00022840"/>
    </source>
</evidence>
<comment type="function">
    <text evidence="7">Involved in the regulation of glutamine synthetase GlnA, a key enzyme in the process to assimilate ammonia. When cellular nitrogen levels are high, the C-terminal adenylyl transferase (AT) inactivates GlnA by covalent transfer of an adenylyl group from ATP to specific tyrosine residue of GlnA, thus reducing its activity. Conversely, when nitrogen levels are low, the N-terminal adenylyl removase (AR) activates GlnA by removing the adenylyl group by phosphorolysis, increasing its activity. The regulatory region of GlnE binds the signal transduction protein PII (GlnB) which indicates the nitrogen status of the cell.</text>
</comment>
<keyword evidence="11" id="KW-1185">Reference proteome</keyword>
<dbReference type="EC" id="2.7.7.42" evidence="7"/>
<accession>W7QSI5</accession>
<feature type="region of interest" description="Adenylyl transferase" evidence="7">
    <location>
        <begin position="472"/>
        <end position="967"/>
    </location>
</feature>
<keyword evidence="2 7" id="KW-0548">Nucleotidyltransferase</keyword>
<name>W7QSI5_9ALTE</name>
<dbReference type="PANTHER" id="PTHR30621">
    <property type="entry name" value="GLUTAMINE SYNTHETASE ADENYLYLTRANSFERASE"/>
    <property type="match status" value="1"/>
</dbReference>
<evidence type="ECO:0000256" key="2">
    <source>
        <dbReference type="ARBA" id="ARBA00022695"/>
    </source>
</evidence>
<evidence type="ECO:0000313" key="11">
    <source>
        <dbReference type="Proteomes" id="UP000019276"/>
    </source>
</evidence>
<dbReference type="EC" id="2.7.7.89" evidence="7"/>
<feature type="region of interest" description="Adenylyl removase" evidence="7">
    <location>
        <begin position="1"/>
        <end position="464"/>
    </location>
</feature>
<dbReference type="GO" id="GO:0047388">
    <property type="term" value="F:[glutamine synthetase]-adenylyl-L-tyrosine phosphorylase activity"/>
    <property type="evidence" value="ECO:0007669"/>
    <property type="project" value="UniProtKB-EC"/>
</dbReference>
<dbReference type="AlphaFoldDB" id="W7QSI5"/>
<comment type="caution">
    <text evidence="10">The sequence shown here is derived from an EMBL/GenBank/DDBJ whole genome shotgun (WGS) entry which is preliminary data.</text>
</comment>
<dbReference type="CDD" id="cd05401">
    <property type="entry name" value="NT_GlnE_GlnD_like"/>
    <property type="match status" value="2"/>
</dbReference>
<dbReference type="InterPro" id="IPR043519">
    <property type="entry name" value="NT_sf"/>
</dbReference>
<dbReference type="FunFam" id="3.30.460.10:FF:000009">
    <property type="entry name" value="Bifunctional glutamine synthetase adenylyltransferase/adenylyl-removing enzyme"/>
    <property type="match status" value="1"/>
</dbReference>
<dbReference type="SUPFAM" id="SSF81593">
    <property type="entry name" value="Nucleotidyltransferase substrate binding subunit/domain"/>
    <property type="match status" value="2"/>
</dbReference>
<protein>
    <recommendedName>
        <fullName evidence="7">Bifunctional glutamine synthetase adenylyltransferase/adenylyl-removing enzyme</fullName>
    </recommendedName>
    <alternativeName>
        <fullName evidence="7">ATP:glutamine synthetase adenylyltransferase</fullName>
    </alternativeName>
    <alternativeName>
        <fullName evidence="7">ATase</fullName>
    </alternativeName>
    <domain>
        <recommendedName>
            <fullName evidence="7">Glutamine synthetase adenylyl-L-tyrosine phosphorylase</fullName>
            <ecNumber evidence="7">2.7.7.89</ecNumber>
        </recommendedName>
        <alternativeName>
            <fullName evidence="7">Adenylyl removase</fullName>
            <shortName evidence="7">AR</shortName>
            <shortName evidence="7">AT-N</shortName>
        </alternativeName>
    </domain>
    <domain>
        <recommendedName>
            <fullName evidence="7">Glutamine synthetase adenylyl transferase</fullName>
            <ecNumber evidence="7">2.7.7.42</ecNumber>
        </recommendedName>
        <alternativeName>
            <fullName evidence="7">Adenylyl transferase</fullName>
            <shortName evidence="7">AT</shortName>
            <shortName evidence="7">AT-C</shortName>
        </alternativeName>
    </domain>
</protein>
<keyword evidence="4 7" id="KW-0067">ATP-binding</keyword>
<dbReference type="GO" id="GO:0000287">
    <property type="term" value="F:magnesium ion binding"/>
    <property type="evidence" value="ECO:0007669"/>
    <property type="project" value="UniProtKB-UniRule"/>
</dbReference>
<dbReference type="Gene3D" id="1.20.120.330">
    <property type="entry name" value="Nucleotidyltransferases domain 2"/>
    <property type="match status" value="2"/>
</dbReference>
<evidence type="ECO:0000256" key="3">
    <source>
        <dbReference type="ARBA" id="ARBA00022741"/>
    </source>
</evidence>
<sequence length="967" mass="111482">MDSNRPYQFSPSTLDFSTLPAVLQAAGDKAWQQLTYAHKEFEQFSDQEKNTLKWQCALSDFIREAVTKQPQFFGQVLNQTTQPREFFAQQSETFQQQANAITDEIKLGKLLRQYRLQQMAWIAWMDFNGSIDLDQAFEFISQLADELIQTATERLYQILTSTLGTPTNDQGETQPFFVLGMGKLGGSELNFSSDIDLIFCYPDAGETQGASRSLSNHEFFTRLGQRLINALNQQTADGFVYRVDMRLRPYGDSGPLVMNYNMLEDYYEEQGRDWERYAMLKARIITPKQWQTHPDYAYLENLIRPFVYRRYIDFSAIESLRKMKQLIVQENRRRGLVNNIKLGEGGIREVEFIVQAFQLIRGGREVELRTRSTRTALEKLNLLGEMSEEDIQVLTQAYYFLRKTEHVLQQIADKQTQTLPDNEIDQARLYVAMGFTSWQEFKQILDQHTQAVNQVFKEVIKSDAEDEQADIEFDYWLCNLDTDAAISQLEHDYHEVDAAAFWQQVSQCHEQIKKRAVGKRGAEIIDKLMPRLIVACLQYPSAHILISRIRELVVSICTRTAYLELLFENPQTRTILLDCLQASPWIAQQLSQQAFLLDELLDPRQLYKELDPSKYQADLRERLLRIDPEDLEAIMDTLRQFKHAYQLRIAVADILGHLPLMKVSDHLTWLAEAILSQVVNIAWQHTTEKHGIPEGLVGTSDKGFAVLGYGKLGGLEFGYGSDLDMVFVHNQQSDQQTTGERAVGITQFYIRLAQRIMHIYSAQTHAGILYEIDMRLRPSGNSGLLVATLKGFENYQQQDAWTWEHQALVRARCVYGDKDLVEQLEQVRVQILSQPRDISALNKDVTDMRLKMFKHLAKGNQQEFDVKQDRGGIADIEFITQYLVLANAHKYPELCKYSDNIRILTTAAEVGVIEPQQAEQLIDAYKLFRNESHKLALAQTKVISRLDPFKHAIESVKAIWQSIFDPI</sequence>
<dbReference type="GO" id="GO:0000820">
    <property type="term" value="P:regulation of glutamine family amino acid metabolic process"/>
    <property type="evidence" value="ECO:0007669"/>
    <property type="project" value="UniProtKB-UniRule"/>
</dbReference>
<dbReference type="InterPro" id="IPR005190">
    <property type="entry name" value="GlnE_rpt_dom"/>
</dbReference>
<reference evidence="10 11" key="1">
    <citation type="journal article" date="2014" name="Genome Announc.">
        <title>Draft Genome Sequence of the Agar-Degrading Bacterium Catenovulum sp. Strain DS-2, Isolated from Intestines of Haliotis diversicolor.</title>
        <authorList>
            <person name="Shan D."/>
            <person name="Li X."/>
            <person name="Gu Z."/>
            <person name="Wei G."/>
            <person name="Gao Z."/>
            <person name="Shao Z."/>
        </authorList>
    </citation>
    <scope>NUCLEOTIDE SEQUENCE [LARGE SCALE GENOMIC DNA]</scope>
    <source>
        <strain evidence="10 11">DS-2</strain>
    </source>
</reference>
<evidence type="ECO:0000259" key="9">
    <source>
        <dbReference type="Pfam" id="PF08335"/>
    </source>
</evidence>
<dbReference type="InterPro" id="IPR013546">
    <property type="entry name" value="PII_UdlTrfase/GS_AdlTrfase"/>
</dbReference>
<proteinExistence type="inferred from homology"/>
<comment type="catalytic activity">
    <reaction evidence="7">
        <text>[glutamine synthetase]-O(4)-(5'-adenylyl)-L-tyrosine + phosphate = [glutamine synthetase]-L-tyrosine + ADP</text>
        <dbReference type="Rhea" id="RHEA:43716"/>
        <dbReference type="Rhea" id="RHEA-COMP:10660"/>
        <dbReference type="Rhea" id="RHEA-COMP:10661"/>
        <dbReference type="ChEBI" id="CHEBI:43474"/>
        <dbReference type="ChEBI" id="CHEBI:46858"/>
        <dbReference type="ChEBI" id="CHEBI:83624"/>
        <dbReference type="ChEBI" id="CHEBI:456216"/>
        <dbReference type="EC" id="2.7.7.89"/>
    </reaction>
</comment>
<dbReference type="Gene3D" id="1.10.4050.10">
    <property type="entry name" value="Glutamine synthase adenylyltransferase GlnE"/>
    <property type="match status" value="1"/>
</dbReference>
<dbReference type="OrthoDB" id="9759366at2"/>
<feature type="domain" description="Glutamate-ammonia ligase adenylyltransferase repeated" evidence="8">
    <location>
        <begin position="577"/>
        <end position="825"/>
    </location>
</feature>
<dbReference type="HAMAP" id="MF_00802">
    <property type="entry name" value="GlnE"/>
    <property type="match status" value="1"/>
</dbReference>
<comment type="similarity">
    <text evidence="7">Belongs to the GlnE family.</text>
</comment>
<dbReference type="GO" id="GO:0008882">
    <property type="term" value="F:[glutamate-ammonia-ligase] adenylyltransferase activity"/>
    <property type="evidence" value="ECO:0007669"/>
    <property type="project" value="UniProtKB-UniRule"/>
</dbReference>
<dbReference type="InterPro" id="IPR023057">
    <property type="entry name" value="GlnE"/>
</dbReference>
<comment type="cofactor">
    <cofactor evidence="7">
        <name>Mg(2+)</name>
        <dbReference type="ChEBI" id="CHEBI:18420"/>
    </cofactor>
</comment>
<keyword evidence="3 7" id="KW-0547">Nucleotide-binding</keyword>
<feature type="domain" description="Glutamate-ammonia ligase adenylyltransferase repeated" evidence="8">
    <location>
        <begin position="54"/>
        <end position="287"/>
    </location>
</feature>
<feature type="domain" description="PII-uridylyltransferase/Glutamine-synthetase adenylyltransferase" evidence="9">
    <location>
        <begin position="859"/>
        <end position="942"/>
    </location>
</feature>
<dbReference type="PATRIC" id="fig|1328313.3.peg.1239"/>
<evidence type="ECO:0000256" key="5">
    <source>
        <dbReference type="ARBA" id="ARBA00022842"/>
    </source>
</evidence>
<dbReference type="STRING" id="1328313.DS2_06041"/>
<keyword evidence="1 7" id="KW-0808">Transferase</keyword>
<dbReference type="Pfam" id="PF08335">
    <property type="entry name" value="GlnD_UR_UTase"/>
    <property type="match status" value="2"/>
</dbReference>
<dbReference type="Gene3D" id="3.30.460.10">
    <property type="entry name" value="Beta Polymerase, domain 2"/>
    <property type="match status" value="2"/>
</dbReference>
<evidence type="ECO:0000256" key="6">
    <source>
        <dbReference type="ARBA" id="ARBA00023268"/>
    </source>
</evidence>
<dbReference type="Pfam" id="PF03710">
    <property type="entry name" value="GlnE"/>
    <property type="match status" value="2"/>
</dbReference>
<feature type="domain" description="PII-uridylyltransferase/Glutamine-synthetase adenylyltransferase" evidence="9">
    <location>
        <begin position="321"/>
        <end position="459"/>
    </location>
</feature>
<dbReference type="PANTHER" id="PTHR30621:SF0">
    <property type="entry name" value="BIFUNCTIONAL GLUTAMINE SYNTHETASE ADENYLYLTRANSFERASE_ADENYLYL-REMOVING ENZYME"/>
    <property type="match status" value="1"/>
</dbReference>
<dbReference type="Gene3D" id="1.20.120.1510">
    <property type="match status" value="1"/>
</dbReference>
<evidence type="ECO:0000259" key="8">
    <source>
        <dbReference type="Pfam" id="PF03710"/>
    </source>
</evidence>
<dbReference type="eggNOG" id="COG1391">
    <property type="taxonomic scope" value="Bacteria"/>
</dbReference>
<evidence type="ECO:0000313" key="10">
    <source>
        <dbReference type="EMBL" id="EWH10828.1"/>
    </source>
</evidence>
<dbReference type="GO" id="GO:0005829">
    <property type="term" value="C:cytosol"/>
    <property type="evidence" value="ECO:0007669"/>
    <property type="project" value="TreeGrafter"/>
</dbReference>
<dbReference type="RefSeq" id="WP_051479662.1">
    <property type="nucleotide sequence ID" value="NZ_ARZY01000008.1"/>
</dbReference>
<dbReference type="NCBIfam" id="NF008292">
    <property type="entry name" value="PRK11072.1"/>
    <property type="match status" value="1"/>
</dbReference>
<evidence type="ECO:0000256" key="7">
    <source>
        <dbReference type="HAMAP-Rule" id="MF_00802"/>
    </source>
</evidence>
<dbReference type="FunFam" id="1.20.120.330:FF:000005">
    <property type="entry name" value="Bifunctional glutamine synthetase adenylyltransferase/adenylyl-removing enzyme"/>
    <property type="match status" value="1"/>
</dbReference>
<keyword evidence="6 7" id="KW-0511">Multifunctional enzyme</keyword>
<gene>
    <name evidence="7" type="primary">glnE</name>
    <name evidence="10" type="ORF">DS2_06041</name>
</gene>